<protein>
    <submittedName>
        <fullName evidence="3">Uncharacterized protein</fullName>
    </submittedName>
</protein>
<feature type="chain" id="PRO_5002206293" evidence="2">
    <location>
        <begin position="17"/>
        <end position="585"/>
    </location>
</feature>
<dbReference type="Proteomes" id="UP000054477">
    <property type="component" value="Unassembled WGS sequence"/>
</dbReference>
<keyword evidence="2" id="KW-0732">Signal</keyword>
<dbReference type="EMBL" id="KN838559">
    <property type="protein sequence ID" value="KIK05497.1"/>
    <property type="molecule type" value="Genomic_DNA"/>
</dbReference>
<feature type="region of interest" description="Disordered" evidence="1">
    <location>
        <begin position="91"/>
        <end position="110"/>
    </location>
</feature>
<accession>A0A0C9Y5U2</accession>
<organism evidence="3 4">
    <name type="scientific">Laccaria amethystina LaAM-08-1</name>
    <dbReference type="NCBI Taxonomy" id="1095629"/>
    <lineage>
        <taxon>Eukaryota</taxon>
        <taxon>Fungi</taxon>
        <taxon>Dikarya</taxon>
        <taxon>Basidiomycota</taxon>
        <taxon>Agaricomycotina</taxon>
        <taxon>Agaricomycetes</taxon>
        <taxon>Agaricomycetidae</taxon>
        <taxon>Agaricales</taxon>
        <taxon>Agaricineae</taxon>
        <taxon>Hydnangiaceae</taxon>
        <taxon>Laccaria</taxon>
    </lineage>
</organism>
<name>A0A0C9Y5U2_9AGAR</name>
<reference evidence="3 4" key="1">
    <citation type="submission" date="2014-04" db="EMBL/GenBank/DDBJ databases">
        <authorList>
            <consortium name="DOE Joint Genome Institute"/>
            <person name="Kuo A."/>
            <person name="Kohler A."/>
            <person name="Nagy L.G."/>
            <person name="Floudas D."/>
            <person name="Copeland A."/>
            <person name="Barry K.W."/>
            <person name="Cichocki N."/>
            <person name="Veneault-Fourrey C."/>
            <person name="LaButti K."/>
            <person name="Lindquist E.A."/>
            <person name="Lipzen A."/>
            <person name="Lundell T."/>
            <person name="Morin E."/>
            <person name="Murat C."/>
            <person name="Sun H."/>
            <person name="Tunlid A."/>
            <person name="Henrissat B."/>
            <person name="Grigoriev I.V."/>
            <person name="Hibbett D.S."/>
            <person name="Martin F."/>
            <person name="Nordberg H.P."/>
            <person name="Cantor M.N."/>
            <person name="Hua S.X."/>
        </authorList>
    </citation>
    <scope>NUCLEOTIDE SEQUENCE [LARGE SCALE GENOMIC DNA]</scope>
    <source>
        <strain evidence="3 4">LaAM-08-1</strain>
    </source>
</reference>
<dbReference type="AlphaFoldDB" id="A0A0C9Y5U2"/>
<proteinExistence type="predicted"/>
<dbReference type="HOGENOM" id="CLU_033251_0_0_1"/>
<sequence>MLHRAFCLLPSSPVAAVATTSTYAAGRSWAGHSVATPVGTRYRKLTRTASKSTYKRNITVTTAPAKSSSNFALTPSRVEDLNRLSDCKVSGFRRTPHPAGEKGNPSRPTDDQLYKACTLNVTYFDPDLLADCDFDSIRGVSSQPREIISAHIPGTRPPRTGQPSSILMNAVSVSPVGPSFRLSRPTTRYALRKNLIYLVSIRRPTPSLTVLVDYHASYPDLQTTWSYNLLIALALRHVSFGVTQMLFTEMRRSKIKGNFETWKLQVRSLIQAGFWDRAWRQVMETFNNPISGNSGPRHEMPLPIWLEFCRSLRKGILRKPPKARWIVNEQQEVMRNAAVETVTEGPDTLLLNRARQQLLFRHRPTHMPDLATTQPNIIYHIVYLLMQSQQGDGALLLTTSYLRALPRKLRKKTAMRCLDIIHLHITFNRTTRGLHKLYETRKTLNTLLKLHRSLRPTSSTLFLLLSTLRHAKRCGTVANNVVRAFKAEWGSQVEDGRVRRRLVTLALKEGRRDLVKHIGKLETEACRATRLWTFERGVLGGTDRWPFKRVFRYPGRKLFVKNGKERRLWHRVQRRAWLKMGVKIK</sequence>
<dbReference type="STRING" id="1095629.A0A0C9Y5U2"/>
<evidence type="ECO:0000256" key="1">
    <source>
        <dbReference type="SAM" id="MobiDB-lite"/>
    </source>
</evidence>
<reference evidence="4" key="2">
    <citation type="submission" date="2015-01" db="EMBL/GenBank/DDBJ databases">
        <title>Evolutionary Origins and Diversification of the Mycorrhizal Mutualists.</title>
        <authorList>
            <consortium name="DOE Joint Genome Institute"/>
            <consortium name="Mycorrhizal Genomics Consortium"/>
            <person name="Kohler A."/>
            <person name="Kuo A."/>
            <person name="Nagy L.G."/>
            <person name="Floudas D."/>
            <person name="Copeland A."/>
            <person name="Barry K.W."/>
            <person name="Cichocki N."/>
            <person name="Veneault-Fourrey C."/>
            <person name="LaButti K."/>
            <person name="Lindquist E.A."/>
            <person name="Lipzen A."/>
            <person name="Lundell T."/>
            <person name="Morin E."/>
            <person name="Murat C."/>
            <person name="Riley R."/>
            <person name="Ohm R."/>
            <person name="Sun H."/>
            <person name="Tunlid A."/>
            <person name="Henrissat B."/>
            <person name="Grigoriev I.V."/>
            <person name="Hibbett D.S."/>
            <person name="Martin F."/>
        </authorList>
    </citation>
    <scope>NUCLEOTIDE SEQUENCE [LARGE SCALE GENOMIC DNA]</scope>
    <source>
        <strain evidence="4">LaAM-08-1</strain>
    </source>
</reference>
<feature type="signal peptide" evidence="2">
    <location>
        <begin position="1"/>
        <end position="16"/>
    </location>
</feature>
<keyword evidence="4" id="KW-1185">Reference proteome</keyword>
<evidence type="ECO:0000256" key="2">
    <source>
        <dbReference type="SAM" id="SignalP"/>
    </source>
</evidence>
<dbReference type="OrthoDB" id="3149711at2759"/>
<gene>
    <name evidence="3" type="ORF">K443DRAFT_130333</name>
</gene>
<evidence type="ECO:0000313" key="4">
    <source>
        <dbReference type="Proteomes" id="UP000054477"/>
    </source>
</evidence>
<evidence type="ECO:0000313" key="3">
    <source>
        <dbReference type="EMBL" id="KIK05497.1"/>
    </source>
</evidence>